<gene>
    <name evidence="1" type="ORF">METZ01_LOCUS262226</name>
</gene>
<name>A0A382JDF2_9ZZZZ</name>
<reference evidence="1" key="1">
    <citation type="submission" date="2018-05" db="EMBL/GenBank/DDBJ databases">
        <authorList>
            <person name="Lanie J.A."/>
            <person name="Ng W.-L."/>
            <person name="Kazmierczak K.M."/>
            <person name="Andrzejewski T.M."/>
            <person name="Davidsen T.M."/>
            <person name="Wayne K.J."/>
            <person name="Tettelin H."/>
            <person name="Glass J.I."/>
            <person name="Rusch D."/>
            <person name="Podicherti R."/>
            <person name="Tsui H.-C.T."/>
            <person name="Winkler M.E."/>
        </authorList>
    </citation>
    <scope>NUCLEOTIDE SEQUENCE</scope>
</reference>
<feature type="non-terminal residue" evidence="1">
    <location>
        <position position="141"/>
    </location>
</feature>
<sequence>MSLIISQGRLTAAGTHNKVKLDLISKGWIPTDAAEEQPFDIIIDMGINHKTKKREFQTLQVKSWKTLKTSSRPSGGIEKVSEGGKERNTYWYFDQYIDWIVSVNPKTNNVVYWNREIYQKKMPGQLKKTTPVNFPKNMGVF</sequence>
<accession>A0A382JDF2</accession>
<protein>
    <recommendedName>
        <fullName evidence="2">PD(D/E)XK endonuclease domain-containing protein</fullName>
    </recommendedName>
</protein>
<dbReference type="EMBL" id="UINC01073185">
    <property type="protein sequence ID" value="SVC09372.1"/>
    <property type="molecule type" value="Genomic_DNA"/>
</dbReference>
<evidence type="ECO:0008006" key="2">
    <source>
        <dbReference type="Google" id="ProtNLM"/>
    </source>
</evidence>
<proteinExistence type="predicted"/>
<evidence type="ECO:0000313" key="1">
    <source>
        <dbReference type="EMBL" id="SVC09372.1"/>
    </source>
</evidence>
<dbReference type="AlphaFoldDB" id="A0A382JDF2"/>
<organism evidence="1">
    <name type="scientific">marine metagenome</name>
    <dbReference type="NCBI Taxonomy" id="408172"/>
    <lineage>
        <taxon>unclassified sequences</taxon>
        <taxon>metagenomes</taxon>
        <taxon>ecological metagenomes</taxon>
    </lineage>
</organism>